<dbReference type="GO" id="GO:0016301">
    <property type="term" value="F:kinase activity"/>
    <property type="evidence" value="ECO:0007669"/>
    <property type="project" value="UniProtKB-KW"/>
</dbReference>
<dbReference type="EMBL" id="JABVEC010000005">
    <property type="protein sequence ID" value="MBC6465750.1"/>
    <property type="molecule type" value="Genomic_DNA"/>
</dbReference>
<proteinExistence type="predicted"/>
<evidence type="ECO:0000313" key="2">
    <source>
        <dbReference type="Proteomes" id="UP000805614"/>
    </source>
</evidence>
<protein>
    <submittedName>
        <fullName evidence="1">NAD(+)/NADH kinase</fullName>
    </submittedName>
</protein>
<dbReference type="PANTHER" id="PTHR40697">
    <property type="entry name" value="ACETOIN CATABOLISM PROTEIN X"/>
    <property type="match status" value="1"/>
</dbReference>
<keyword evidence="2" id="KW-1185">Reference proteome</keyword>
<accession>A0ABR7LLY2</accession>
<reference evidence="1 2" key="1">
    <citation type="submission" date="2020-06" db="EMBL/GenBank/DDBJ databases">
        <title>Actinomadura xiongansis sp. nov., isolated from soil of Baiyangdian.</title>
        <authorList>
            <person name="Zhang X."/>
        </authorList>
    </citation>
    <scope>NUCLEOTIDE SEQUENCE [LARGE SCALE GENOMIC DNA]</scope>
    <source>
        <strain evidence="1 2">HBUM206468</strain>
    </source>
</reference>
<keyword evidence="1" id="KW-0808">Transferase</keyword>
<dbReference type="PIRSF" id="PIRSF016907">
    <property type="entry name" value="Kin_ATP-NAD"/>
    <property type="match status" value="1"/>
</dbReference>
<comment type="caution">
    <text evidence="1">The sequence shown here is derived from an EMBL/GenBank/DDBJ whole genome shotgun (WGS) entry which is preliminary data.</text>
</comment>
<dbReference type="Pfam" id="PF20143">
    <property type="entry name" value="NAD_kinase_C"/>
    <property type="match status" value="1"/>
</dbReference>
<keyword evidence="1" id="KW-0418">Kinase</keyword>
<name>A0ABR7LLY2_9ACTN</name>
<evidence type="ECO:0000313" key="1">
    <source>
        <dbReference type="EMBL" id="MBC6465750.1"/>
    </source>
</evidence>
<dbReference type="RefSeq" id="WP_187242756.1">
    <property type="nucleotide sequence ID" value="NZ_BAAAOK010000006.1"/>
</dbReference>
<dbReference type="InterPro" id="IPR011386">
    <property type="entry name" value="Put_ATP-NAD_kin"/>
</dbReference>
<dbReference type="PANTHER" id="PTHR40697:SF2">
    <property type="entry name" value="ATP-NAD KINASE-RELATED"/>
    <property type="match status" value="1"/>
</dbReference>
<dbReference type="Pfam" id="PF01513">
    <property type="entry name" value="NAD_kinase"/>
    <property type="match status" value="1"/>
</dbReference>
<organism evidence="1 2">
    <name type="scientific">Actinomadura alba</name>
    <dbReference type="NCBI Taxonomy" id="406431"/>
    <lineage>
        <taxon>Bacteria</taxon>
        <taxon>Bacillati</taxon>
        <taxon>Actinomycetota</taxon>
        <taxon>Actinomycetes</taxon>
        <taxon>Streptosporangiales</taxon>
        <taxon>Thermomonosporaceae</taxon>
        <taxon>Actinomadura</taxon>
    </lineage>
</organism>
<gene>
    <name evidence="1" type="ORF">HKK74_09605</name>
</gene>
<dbReference type="InterPro" id="IPR039065">
    <property type="entry name" value="AcoX-like"/>
</dbReference>
<dbReference type="Proteomes" id="UP000805614">
    <property type="component" value="Unassembled WGS sequence"/>
</dbReference>
<sequence>MTEAPPQAPPARPASLGVIVNPIAGMGGRVGLHGTDGPALEAALRRGADAVAPYRARRALNRLRELAPGVPVLAAAGPMGGDHLTGEGWTVRTLPRSRTGPTTAADTRDAARAMVESGVSLLLFAGGDGTARDIVDVVGTAVPVLGVPSGVKMHSGVFATGPEAAGETAARYVADPARARCADAEVVDLAGDDLASAAPRMFGIARVPDARSSLQRAKAFTAGADDADLVALGREIAREMPADRLYLLGPGTTVAHVNAALGLQASRLGVDAVLDGRLLAADASEAELLSLLRRHPAATLVLGVVGGQGFLLGRGNQQISAAVLDAVGAGNIEILAARGKIAALDPPTLRIDVGDEHATAPITGYRKVRTGRGRSTVLRIVA</sequence>
<dbReference type="SUPFAM" id="SSF111331">
    <property type="entry name" value="NAD kinase/diacylglycerol kinase-like"/>
    <property type="match status" value="1"/>
</dbReference>
<dbReference type="InterPro" id="IPR016064">
    <property type="entry name" value="NAD/diacylglycerol_kinase_sf"/>
</dbReference>
<dbReference type="InterPro" id="IPR002504">
    <property type="entry name" value="NADK"/>
</dbReference>